<dbReference type="SUPFAM" id="SSF48008">
    <property type="entry name" value="GntR ligand-binding domain-like"/>
    <property type="match status" value="1"/>
</dbReference>
<keyword evidence="6" id="KW-1185">Reference proteome</keyword>
<keyword evidence="3" id="KW-0804">Transcription</keyword>
<accession>A0A428VY91</accession>
<reference evidence="5 6" key="1">
    <citation type="submission" date="2018-05" db="EMBL/GenBank/DDBJ databases">
        <title>Evolution of GPA BGCs.</title>
        <authorList>
            <person name="Waglechner N."/>
            <person name="Wright G.D."/>
        </authorList>
    </citation>
    <scope>NUCLEOTIDE SEQUENCE [LARGE SCALE GENOMIC DNA]</scope>
    <source>
        <strain evidence="5 6">DSM 5908</strain>
    </source>
</reference>
<evidence type="ECO:0000256" key="2">
    <source>
        <dbReference type="ARBA" id="ARBA00023125"/>
    </source>
</evidence>
<feature type="domain" description="HTH gntR-type" evidence="4">
    <location>
        <begin position="33"/>
        <end position="99"/>
    </location>
</feature>
<evidence type="ECO:0000313" key="6">
    <source>
        <dbReference type="Proteomes" id="UP000286716"/>
    </source>
</evidence>
<organism evidence="5 6">
    <name type="scientific">Amycolatopsis balhimycina DSM 5908</name>
    <dbReference type="NCBI Taxonomy" id="1081091"/>
    <lineage>
        <taxon>Bacteria</taxon>
        <taxon>Bacillati</taxon>
        <taxon>Actinomycetota</taxon>
        <taxon>Actinomycetes</taxon>
        <taxon>Pseudonocardiales</taxon>
        <taxon>Pseudonocardiaceae</taxon>
        <taxon>Amycolatopsis</taxon>
    </lineage>
</organism>
<dbReference type="Gene3D" id="1.20.120.530">
    <property type="entry name" value="GntR ligand-binding domain-like"/>
    <property type="match status" value="1"/>
</dbReference>
<dbReference type="Pfam" id="PF07729">
    <property type="entry name" value="FCD"/>
    <property type="match status" value="1"/>
</dbReference>
<name>A0A428VY91_AMYBA</name>
<dbReference type="PANTHER" id="PTHR43537:SF24">
    <property type="entry name" value="GLUCONATE OPERON TRANSCRIPTIONAL REPRESSOR"/>
    <property type="match status" value="1"/>
</dbReference>
<dbReference type="SUPFAM" id="SSF46785">
    <property type="entry name" value="Winged helix' DNA-binding domain"/>
    <property type="match status" value="1"/>
</dbReference>
<dbReference type="InterPro" id="IPR008920">
    <property type="entry name" value="TF_FadR/GntR_C"/>
</dbReference>
<dbReference type="PROSITE" id="PS50949">
    <property type="entry name" value="HTH_GNTR"/>
    <property type="match status" value="1"/>
</dbReference>
<dbReference type="PANTHER" id="PTHR43537">
    <property type="entry name" value="TRANSCRIPTIONAL REGULATOR, GNTR FAMILY"/>
    <property type="match status" value="1"/>
</dbReference>
<gene>
    <name evidence="5" type="ORF">DMA12_43170</name>
</gene>
<dbReference type="InterPro" id="IPR000485">
    <property type="entry name" value="AsnC-type_HTH_dom"/>
</dbReference>
<dbReference type="SMART" id="SM00895">
    <property type="entry name" value="FCD"/>
    <property type="match status" value="1"/>
</dbReference>
<evidence type="ECO:0000259" key="4">
    <source>
        <dbReference type="PROSITE" id="PS50949"/>
    </source>
</evidence>
<dbReference type="CDD" id="cd07377">
    <property type="entry name" value="WHTH_GntR"/>
    <property type="match status" value="1"/>
</dbReference>
<dbReference type="PRINTS" id="PR00035">
    <property type="entry name" value="HTHGNTR"/>
</dbReference>
<dbReference type="InterPro" id="IPR011711">
    <property type="entry name" value="GntR_C"/>
</dbReference>
<dbReference type="GO" id="GO:0043565">
    <property type="term" value="F:sequence-specific DNA binding"/>
    <property type="evidence" value="ECO:0007669"/>
    <property type="project" value="InterPro"/>
</dbReference>
<dbReference type="PRINTS" id="PR00033">
    <property type="entry name" value="HTHASNC"/>
</dbReference>
<proteinExistence type="predicted"/>
<dbReference type="InterPro" id="IPR000524">
    <property type="entry name" value="Tscrpt_reg_HTH_GntR"/>
</dbReference>
<sequence length="247" mass="27398">MEHCGNRREVRALHARSTRAHDSLFHSTYSLYTLHAMDVYDEVRGLIVLGRYPAGQPVTELELCERLGVSRTPVREALRRLESDGLVRPARRGVTVVELDAKALRDVYLVRACLEALTAELAAGRQRDGELSPASLARLVEHADLADQATRQGDLVAGVRHNRAFHRYVAVLADNPAALAVLDRIWDQITVSTRASLTASPRPVRVDDEHRRLIEAITDGDPRKAAAHAREHVLATMSVLTEQGEET</sequence>
<dbReference type="Gene3D" id="1.10.10.10">
    <property type="entry name" value="Winged helix-like DNA-binding domain superfamily/Winged helix DNA-binding domain"/>
    <property type="match status" value="1"/>
</dbReference>
<dbReference type="EMBL" id="QHHU01000099">
    <property type="protein sequence ID" value="RSM35722.1"/>
    <property type="molecule type" value="Genomic_DNA"/>
</dbReference>
<comment type="caution">
    <text evidence="5">The sequence shown here is derived from an EMBL/GenBank/DDBJ whole genome shotgun (WGS) entry which is preliminary data.</text>
</comment>
<evidence type="ECO:0000313" key="5">
    <source>
        <dbReference type="EMBL" id="RSM35722.1"/>
    </source>
</evidence>
<dbReference type="InterPro" id="IPR036390">
    <property type="entry name" value="WH_DNA-bd_sf"/>
</dbReference>
<keyword evidence="2" id="KW-0238">DNA-binding</keyword>
<dbReference type="GO" id="GO:0003700">
    <property type="term" value="F:DNA-binding transcription factor activity"/>
    <property type="evidence" value="ECO:0007669"/>
    <property type="project" value="InterPro"/>
</dbReference>
<evidence type="ECO:0000256" key="1">
    <source>
        <dbReference type="ARBA" id="ARBA00023015"/>
    </source>
</evidence>
<dbReference type="InterPro" id="IPR036388">
    <property type="entry name" value="WH-like_DNA-bd_sf"/>
</dbReference>
<dbReference type="Proteomes" id="UP000286716">
    <property type="component" value="Unassembled WGS sequence"/>
</dbReference>
<evidence type="ECO:0000256" key="3">
    <source>
        <dbReference type="ARBA" id="ARBA00023163"/>
    </source>
</evidence>
<protein>
    <submittedName>
        <fullName evidence="5">GntR family transcriptional regulator</fullName>
    </submittedName>
</protein>
<dbReference type="SMART" id="SM00345">
    <property type="entry name" value="HTH_GNTR"/>
    <property type="match status" value="1"/>
</dbReference>
<dbReference type="AlphaFoldDB" id="A0A428VY91"/>
<dbReference type="Pfam" id="PF00392">
    <property type="entry name" value="GntR"/>
    <property type="match status" value="1"/>
</dbReference>
<keyword evidence="1" id="KW-0805">Transcription regulation</keyword>